<feature type="region of interest" description="Disordered" evidence="6">
    <location>
        <begin position="1"/>
        <end position="27"/>
    </location>
</feature>
<proteinExistence type="predicted"/>
<feature type="compositionally biased region" description="Polar residues" evidence="6">
    <location>
        <begin position="15"/>
        <end position="25"/>
    </location>
</feature>
<reference evidence="8" key="1">
    <citation type="submission" date="2020-11" db="EMBL/GenBank/DDBJ databases">
        <authorList>
            <consortium name="DOE Joint Genome Institute"/>
            <person name="Ahrendt S."/>
            <person name="Riley R."/>
            <person name="Andreopoulos W."/>
            <person name="Labutti K."/>
            <person name="Pangilinan J."/>
            <person name="Ruiz-Duenas F.J."/>
            <person name="Barrasa J.M."/>
            <person name="Sanchez-Garcia M."/>
            <person name="Camarero S."/>
            <person name="Miyauchi S."/>
            <person name="Serrano A."/>
            <person name="Linde D."/>
            <person name="Babiker R."/>
            <person name="Drula E."/>
            <person name="Ayuso-Fernandez I."/>
            <person name="Pacheco R."/>
            <person name="Padilla G."/>
            <person name="Ferreira P."/>
            <person name="Barriuso J."/>
            <person name="Kellner H."/>
            <person name="Castanera R."/>
            <person name="Alfaro M."/>
            <person name="Ramirez L."/>
            <person name="Pisabarro A.G."/>
            <person name="Kuo A."/>
            <person name="Tritt A."/>
            <person name="Lipzen A."/>
            <person name="He G."/>
            <person name="Yan M."/>
            <person name="Ng V."/>
            <person name="Cullen D."/>
            <person name="Martin F."/>
            <person name="Rosso M.-N."/>
            <person name="Henrissat B."/>
            <person name="Hibbett D."/>
            <person name="Martinez A.T."/>
            <person name="Grigoriev I.V."/>
        </authorList>
    </citation>
    <scope>NUCLEOTIDE SEQUENCE</scope>
    <source>
        <strain evidence="8">ATCC 90797</strain>
    </source>
</reference>
<feature type="transmembrane region" description="Helical" evidence="7">
    <location>
        <begin position="445"/>
        <end position="466"/>
    </location>
</feature>
<keyword evidence="3 7" id="KW-0812">Transmembrane</keyword>
<feature type="transmembrane region" description="Helical" evidence="7">
    <location>
        <begin position="283"/>
        <end position="302"/>
    </location>
</feature>
<feature type="transmembrane region" description="Helical" evidence="7">
    <location>
        <begin position="415"/>
        <end position="433"/>
    </location>
</feature>
<dbReference type="PANTHER" id="PTHR42770:SF12">
    <property type="entry name" value="AMINO ACID TRANSPORTER"/>
    <property type="match status" value="1"/>
</dbReference>
<dbReference type="OrthoDB" id="1718410at2759"/>
<feature type="transmembrane region" description="Helical" evidence="7">
    <location>
        <begin position="100"/>
        <end position="122"/>
    </location>
</feature>
<feature type="transmembrane region" description="Helical" evidence="7">
    <location>
        <begin position="504"/>
        <end position="521"/>
    </location>
</feature>
<feature type="transmembrane region" description="Helical" evidence="7">
    <location>
        <begin position="128"/>
        <end position="147"/>
    </location>
</feature>
<evidence type="ECO:0000256" key="7">
    <source>
        <dbReference type="SAM" id="Phobius"/>
    </source>
</evidence>
<dbReference type="Proteomes" id="UP000807025">
    <property type="component" value="Unassembled WGS sequence"/>
</dbReference>
<comment type="caution">
    <text evidence="8">The sequence shown here is derived from an EMBL/GenBank/DDBJ whole genome shotgun (WGS) entry which is preliminary data.</text>
</comment>
<evidence type="ECO:0000256" key="2">
    <source>
        <dbReference type="ARBA" id="ARBA00022475"/>
    </source>
</evidence>
<dbReference type="InterPro" id="IPR050367">
    <property type="entry name" value="APC_superfamily"/>
</dbReference>
<feature type="transmembrane region" description="Helical" evidence="7">
    <location>
        <begin position="211"/>
        <end position="231"/>
    </location>
</feature>
<name>A0A9P6D8Y4_PLEER</name>
<feature type="transmembrane region" description="Helical" evidence="7">
    <location>
        <begin position="323"/>
        <end position="346"/>
    </location>
</feature>
<evidence type="ECO:0000256" key="5">
    <source>
        <dbReference type="ARBA" id="ARBA00023136"/>
    </source>
</evidence>
<dbReference type="InterPro" id="IPR002293">
    <property type="entry name" value="AA/rel_permease1"/>
</dbReference>
<keyword evidence="2" id="KW-1003">Cell membrane</keyword>
<dbReference type="GO" id="GO:0005886">
    <property type="term" value="C:plasma membrane"/>
    <property type="evidence" value="ECO:0007669"/>
    <property type="project" value="UniProtKB-SubCell"/>
</dbReference>
<evidence type="ECO:0000313" key="9">
    <source>
        <dbReference type="Proteomes" id="UP000807025"/>
    </source>
</evidence>
<keyword evidence="5 7" id="KW-0472">Membrane</keyword>
<dbReference type="GO" id="GO:0022857">
    <property type="term" value="F:transmembrane transporter activity"/>
    <property type="evidence" value="ECO:0007669"/>
    <property type="project" value="InterPro"/>
</dbReference>
<dbReference type="PANTHER" id="PTHR42770">
    <property type="entry name" value="AMINO ACID TRANSPORTER-RELATED"/>
    <property type="match status" value="1"/>
</dbReference>
<dbReference type="Gene3D" id="1.20.1740.10">
    <property type="entry name" value="Amino acid/polyamine transporter I"/>
    <property type="match status" value="1"/>
</dbReference>
<accession>A0A9P6D8Y4</accession>
<evidence type="ECO:0000256" key="1">
    <source>
        <dbReference type="ARBA" id="ARBA00004651"/>
    </source>
</evidence>
<feature type="transmembrane region" description="Helical" evidence="7">
    <location>
        <begin position="238"/>
        <end position="263"/>
    </location>
</feature>
<feature type="transmembrane region" description="Helical" evidence="7">
    <location>
        <begin position="478"/>
        <end position="498"/>
    </location>
</feature>
<feature type="transmembrane region" description="Helical" evidence="7">
    <location>
        <begin position="366"/>
        <end position="394"/>
    </location>
</feature>
<sequence length="671" mass="73479">MCTPAVASNVVHQAPNKSPAESLQVSPHFAPHQWDTILRRQRSRPKDGKGVKSSSLPSIFVNLSNIFEFAGWGTLDNLSLSPEDLVRGKARLQAVRRARILGQFTASAIAGNAVLGSVFYALPVVVGISSVYAPISLFVACLSMFLWRPIMEELASALPINGAPYTYFNNVANKTEALICASILVLDFLSTAVVSAATATSYLSGEVALPFPTWVGAASILVLFTFLNLTGVRESARLALAMLFFHILTMIVLMIAAAVHWAQTGNEMLRDNWNAGKASSSSGVAHQIFNGVCLGVLGLTGFETTPSYVAKMKANVFPLVLRNLHYPAILFNVILTTSVLAIIRLPDITSGANILSLLADKVGGPWLRIWIVVDAMIVLCGGVLAGFVSSCQLFEQLAHDRILPQFYLRTMRITSSPYISIFTCTSLCALLYASAAADLSLLSKMFSFTFLCTMATFPFCLLLLKFHRGRLPRAPHTPLLLVFATMSVSTVLIAGNIAIDPTTAGYFAPYFIGVFLIFLITQNKARILRFAFWIYDHHTRLHAWKFTKGWGARIINIIATMKRQPGPQIHILSRMLIYAYRNEVTSCVKIIHFTDNEKGMPSELEANAKILDEAFPQITVDLVIVYAPFSPVSVATLAHRLNIPPSLMFMGCPGKDSPHKLEEFGTRIITS</sequence>
<organism evidence="8 9">
    <name type="scientific">Pleurotus eryngii</name>
    <name type="common">Boletus of the steppes</name>
    <dbReference type="NCBI Taxonomy" id="5323"/>
    <lineage>
        <taxon>Eukaryota</taxon>
        <taxon>Fungi</taxon>
        <taxon>Dikarya</taxon>
        <taxon>Basidiomycota</taxon>
        <taxon>Agaricomycotina</taxon>
        <taxon>Agaricomycetes</taxon>
        <taxon>Agaricomycetidae</taxon>
        <taxon>Agaricales</taxon>
        <taxon>Pleurotineae</taxon>
        <taxon>Pleurotaceae</taxon>
        <taxon>Pleurotus</taxon>
    </lineage>
</organism>
<comment type="subcellular location">
    <subcellularLocation>
        <location evidence="1">Cell membrane</location>
        <topology evidence="1">Multi-pass membrane protein</topology>
    </subcellularLocation>
</comment>
<evidence type="ECO:0000256" key="3">
    <source>
        <dbReference type="ARBA" id="ARBA00022692"/>
    </source>
</evidence>
<gene>
    <name evidence="8" type="ORF">BDN71DRAFT_1494634</name>
</gene>
<evidence type="ECO:0000256" key="4">
    <source>
        <dbReference type="ARBA" id="ARBA00022989"/>
    </source>
</evidence>
<protein>
    <submittedName>
        <fullName evidence="8">Uncharacterized protein</fullName>
    </submittedName>
</protein>
<evidence type="ECO:0000313" key="8">
    <source>
        <dbReference type="EMBL" id="KAF9497496.1"/>
    </source>
</evidence>
<keyword evidence="4 7" id="KW-1133">Transmembrane helix</keyword>
<feature type="transmembrane region" description="Helical" evidence="7">
    <location>
        <begin position="177"/>
        <end position="199"/>
    </location>
</feature>
<dbReference type="EMBL" id="MU154543">
    <property type="protein sequence ID" value="KAF9497496.1"/>
    <property type="molecule type" value="Genomic_DNA"/>
</dbReference>
<keyword evidence="9" id="KW-1185">Reference proteome</keyword>
<dbReference type="Pfam" id="PF13520">
    <property type="entry name" value="AA_permease_2"/>
    <property type="match status" value="1"/>
</dbReference>
<dbReference type="AlphaFoldDB" id="A0A9P6D8Y4"/>
<evidence type="ECO:0000256" key="6">
    <source>
        <dbReference type="SAM" id="MobiDB-lite"/>
    </source>
</evidence>